<reference evidence="2 3" key="1">
    <citation type="submission" date="2021-01" db="EMBL/GenBank/DDBJ databases">
        <title>Whole genome shotgun sequence of Plantactinospora mayteni NBRC 109088.</title>
        <authorList>
            <person name="Komaki H."/>
            <person name="Tamura T."/>
        </authorList>
    </citation>
    <scope>NUCLEOTIDE SEQUENCE [LARGE SCALE GENOMIC DNA]</scope>
    <source>
        <strain evidence="2 3">NBRC 109088</strain>
    </source>
</reference>
<dbReference type="Proteomes" id="UP000621500">
    <property type="component" value="Unassembled WGS sequence"/>
</dbReference>
<comment type="caution">
    <text evidence="2">The sequence shown here is derived from an EMBL/GenBank/DDBJ whole genome shotgun (WGS) entry which is preliminary data.</text>
</comment>
<evidence type="ECO:0000313" key="3">
    <source>
        <dbReference type="Proteomes" id="UP000621500"/>
    </source>
</evidence>
<dbReference type="InterPro" id="IPR000182">
    <property type="entry name" value="GNAT_dom"/>
</dbReference>
<organism evidence="2 3">
    <name type="scientific">Plantactinospora mayteni</name>
    <dbReference type="NCBI Taxonomy" id="566021"/>
    <lineage>
        <taxon>Bacteria</taxon>
        <taxon>Bacillati</taxon>
        <taxon>Actinomycetota</taxon>
        <taxon>Actinomycetes</taxon>
        <taxon>Micromonosporales</taxon>
        <taxon>Micromonosporaceae</taxon>
        <taxon>Plantactinospora</taxon>
    </lineage>
</organism>
<gene>
    <name evidence="2" type="ORF">Pma05_48310</name>
</gene>
<evidence type="ECO:0000259" key="1">
    <source>
        <dbReference type="PROSITE" id="PS51186"/>
    </source>
</evidence>
<accession>A0ABQ4EUC3</accession>
<evidence type="ECO:0000313" key="2">
    <source>
        <dbReference type="EMBL" id="GIG98258.1"/>
    </source>
</evidence>
<dbReference type="InterPro" id="IPR016181">
    <property type="entry name" value="Acyl_CoA_acyltransferase"/>
</dbReference>
<sequence length="307" mass="33599">MLTIRPARPQELPALTAYPHDDERNSATAAYLSGLLDSGCTQPAWCLVAEQDNELVGNVVLWTVPGRSVPMDVVLLEPGDDQTAAALLTHAAELARSLGARTQGHVLDTPSQAPQFQRDPQRREQLLATHGFSVNRDGRRFLWQNGDPLPAQDDRLHWRSLAELGEEPFVDLLADTFTDTKDSIFLAEIAEHGLRGAAERNLADMLELDHERDWFEIGYDQQDRPIAISLPARTPSSAVIGLVGVATTGRGHGYATAVVARGTNILVTAGATEIRGDCDTGNIGMVKAFQRTGYHNFANRKMFSRPL</sequence>
<dbReference type="PROSITE" id="PS51186">
    <property type="entry name" value="GNAT"/>
    <property type="match status" value="1"/>
</dbReference>
<feature type="domain" description="N-acetyltransferase" evidence="1">
    <location>
        <begin position="2"/>
        <end position="150"/>
    </location>
</feature>
<dbReference type="EMBL" id="BONX01000033">
    <property type="protein sequence ID" value="GIG98258.1"/>
    <property type="molecule type" value="Genomic_DNA"/>
</dbReference>
<name>A0ABQ4EUC3_9ACTN</name>
<keyword evidence="3" id="KW-1185">Reference proteome</keyword>
<dbReference type="RefSeq" id="WP_239312985.1">
    <property type="nucleotide sequence ID" value="NZ_BAAAZQ010000010.1"/>
</dbReference>
<protein>
    <recommendedName>
        <fullName evidence="1">N-acetyltransferase domain-containing protein</fullName>
    </recommendedName>
</protein>
<dbReference type="SUPFAM" id="SSF55729">
    <property type="entry name" value="Acyl-CoA N-acyltransferases (Nat)"/>
    <property type="match status" value="2"/>
</dbReference>
<dbReference type="Gene3D" id="3.40.630.30">
    <property type="match status" value="1"/>
</dbReference>
<proteinExistence type="predicted"/>